<feature type="compositionally biased region" description="Polar residues" evidence="2">
    <location>
        <begin position="800"/>
        <end position="809"/>
    </location>
</feature>
<feature type="region of interest" description="Disordered" evidence="2">
    <location>
        <begin position="539"/>
        <end position="563"/>
    </location>
</feature>
<organism evidence="3 4">
    <name type="scientific">Cuscuta campestris</name>
    <dbReference type="NCBI Taxonomy" id="132261"/>
    <lineage>
        <taxon>Eukaryota</taxon>
        <taxon>Viridiplantae</taxon>
        <taxon>Streptophyta</taxon>
        <taxon>Embryophyta</taxon>
        <taxon>Tracheophyta</taxon>
        <taxon>Spermatophyta</taxon>
        <taxon>Magnoliopsida</taxon>
        <taxon>eudicotyledons</taxon>
        <taxon>Gunneridae</taxon>
        <taxon>Pentapetalae</taxon>
        <taxon>asterids</taxon>
        <taxon>lamiids</taxon>
        <taxon>Solanales</taxon>
        <taxon>Convolvulaceae</taxon>
        <taxon>Cuscuteae</taxon>
        <taxon>Cuscuta</taxon>
        <taxon>Cuscuta subgen. Grammica</taxon>
        <taxon>Cuscuta sect. Cleistogrammica</taxon>
    </lineage>
</organism>
<accession>A0A484MPY4</accession>
<dbReference type="Proteomes" id="UP000595140">
    <property type="component" value="Unassembled WGS sequence"/>
</dbReference>
<proteinExistence type="predicted"/>
<name>A0A484MPY4_9ASTE</name>
<dbReference type="Gene3D" id="2.40.70.10">
    <property type="entry name" value="Acid Proteases"/>
    <property type="match status" value="1"/>
</dbReference>
<reference evidence="3 4" key="1">
    <citation type="submission" date="2018-04" db="EMBL/GenBank/DDBJ databases">
        <authorList>
            <person name="Vogel A."/>
        </authorList>
    </citation>
    <scope>NUCLEOTIDE SEQUENCE [LARGE SCALE GENOMIC DNA]</scope>
</reference>
<evidence type="ECO:0000256" key="1">
    <source>
        <dbReference type="SAM" id="Coils"/>
    </source>
</evidence>
<feature type="coiled-coil region" evidence="1">
    <location>
        <begin position="391"/>
        <end position="418"/>
    </location>
</feature>
<dbReference type="EMBL" id="OOIL02004034">
    <property type="protein sequence ID" value="VFQ90206.1"/>
    <property type="molecule type" value="Genomic_DNA"/>
</dbReference>
<dbReference type="CDD" id="cd00303">
    <property type="entry name" value="retropepsin_like"/>
    <property type="match status" value="1"/>
</dbReference>
<dbReference type="PANTHER" id="PTHR46148">
    <property type="entry name" value="CHROMO DOMAIN-CONTAINING PROTEIN"/>
    <property type="match status" value="1"/>
</dbReference>
<protein>
    <recommendedName>
        <fullName evidence="5">Reverse transcriptase domain-containing protein</fullName>
    </recommendedName>
</protein>
<evidence type="ECO:0000256" key="2">
    <source>
        <dbReference type="SAM" id="MobiDB-lite"/>
    </source>
</evidence>
<sequence length="873" mass="99416">MQGRADPNPDVIHSMFTLFGLDLLALIDPGPTLSYICVPLLANAVVARGQLESPMLVSNPLGHNMILHHVYRQCPLTTRGKIFPADLIELPYKEFDIILGMDWLTEHQAIVYCSSRTVDDEFCCMTRDLASSGRRPEFTVGADGILFFRNRLVIPYRDVRERLLHPTHRFPEGAVTLDENLTYEDEPVQILAREVKELRNKRVPLVKVLWRNHAVEEATWETEESVRVQYPHLFFDSDSDSIGAVRAVGLTGSLGGLSGLLGWRVQLLGRLRWAGSVGPVEWGCLNGNLGYSPYQDTDRDNYYESHGDQDDFDHNGRTYDDQPDPLLKEIIRLEQKIFYFDKILFAECSWYKPPYCNDYTLFVEEQIEANKVAIRERAKLLESVRKEKEFLKMMQKMLDDFQRERLEAEAKADKLVNDLCKAIEFKRSLQPQKEALEPKTNPESFHHQVPVLEDSPSSTPSQKPESITTLARATVVILPESLPSQVLANIVVREVEPTRPDSEPPMLIQEEKEEEVLPMAINDRLLNCVEDTPLEELALEEIEPTTNPQDSNTHESEEEPIDEEELCIERPIPSIETCANNDSSEDTDHAFFDSLLDGYDYVCPKDGWNLKSWDELLVSDHEDSSMGESTVVIIKPQMDRQLIEEEMEELLEGTRWQRLLQLRAESSLPLTIEFLCSISAVPEIDSRQMTYTLITANTIFAFTLVGQSFHLGLYTQEETKQPEFYDAPFRVPDALGLWVRDYTALSLPHGERTDPRPVQVMRELDAGMLRNAHIHKRLFPSSSVSTTASIGCTSHEMGESSGQSQTLSQRLPRRRPTRAQLARAQTEVAPALAQQLLENQNTLMRSIAALQQQVHGLDRMREALGFENPIMLE</sequence>
<dbReference type="AlphaFoldDB" id="A0A484MPY4"/>
<evidence type="ECO:0008006" key="5">
    <source>
        <dbReference type="Google" id="ProtNLM"/>
    </source>
</evidence>
<keyword evidence="4" id="KW-1185">Reference proteome</keyword>
<gene>
    <name evidence="3" type="ORF">CCAM_LOCUS31982</name>
</gene>
<feature type="region of interest" description="Disordered" evidence="2">
    <location>
        <begin position="792"/>
        <end position="819"/>
    </location>
</feature>
<evidence type="ECO:0000313" key="4">
    <source>
        <dbReference type="Proteomes" id="UP000595140"/>
    </source>
</evidence>
<dbReference type="OrthoDB" id="437338at2759"/>
<evidence type="ECO:0000313" key="3">
    <source>
        <dbReference type="EMBL" id="VFQ90206.1"/>
    </source>
</evidence>
<keyword evidence="1" id="KW-0175">Coiled coil</keyword>
<dbReference type="Pfam" id="PF08284">
    <property type="entry name" value="RVP_2"/>
    <property type="match status" value="1"/>
</dbReference>
<dbReference type="InterPro" id="IPR021109">
    <property type="entry name" value="Peptidase_aspartic_dom_sf"/>
</dbReference>
<dbReference type="PANTHER" id="PTHR46148:SF44">
    <property type="entry name" value="GAG-POL POLYPROTEIN"/>
    <property type="match status" value="1"/>
</dbReference>